<name>A0ABM4D1V6_HYDVU</name>
<evidence type="ECO:0000256" key="1">
    <source>
        <dbReference type="ARBA" id="ARBA00010954"/>
    </source>
</evidence>
<dbReference type="PANTHER" id="PTHR12832:SF11">
    <property type="entry name" value="LD23868P"/>
    <property type="match status" value="1"/>
</dbReference>
<gene>
    <name evidence="3" type="primary">LOC101239690</name>
</gene>
<sequence>MADLTPNNAELSENIFDIIKNMALAHEMVISDNFKFNHISEQPEAANSLEKTVHDIVHAAFWDILQSEVSSEPPKYEKAFMLLMEMKQMILELVPSKQSSLLQEIQETLDQELIFQQIANNAFDIVSLGNFVLETLSKLCAPVRDDEIKKLRNTQEIIPLLRGILELLNLMKIDLANYQLKALKPVLIQQAVSYEREKFEECMKVNPEGLKMTKLWLSETLQSLAKKVNVQELDCEMVTINAFLSLIEFKKEMIYPETLLLDECRLQALADSFDKLSFISAIMTLYVNFIGAGENLTLLDKIKEEILIIFGNNERTTSLLENVYHHLIFSLDKLRTDRGLQPKGDTSLLLGQIKNLANKDDSFRKLITSRFRDFVLLTFSGNVIPSISGCLHWVQTELKMTTESFVRICKHNKNVHQERYNKIIDIALNDLRQSLVM</sequence>
<dbReference type="GeneID" id="101239690"/>
<dbReference type="Pfam" id="PF05794">
    <property type="entry name" value="Tcp11"/>
    <property type="match status" value="1"/>
</dbReference>
<protein>
    <submittedName>
        <fullName evidence="3">T-complex protein 11-like protein 2</fullName>
    </submittedName>
</protein>
<dbReference type="Proteomes" id="UP001652625">
    <property type="component" value="Chromosome 12"/>
</dbReference>
<dbReference type="PANTHER" id="PTHR12832">
    <property type="entry name" value="TESTIS-SPECIFIC PROTEIN PBS13 T-COMPLEX 11"/>
    <property type="match status" value="1"/>
</dbReference>
<keyword evidence="2" id="KW-1185">Reference proteome</keyword>
<comment type="similarity">
    <text evidence="1">Belongs to the TCP11 family.</text>
</comment>
<proteinExistence type="inferred from homology"/>
<organism evidence="2 3">
    <name type="scientific">Hydra vulgaris</name>
    <name type="common">Hydra</name>
    <name type="synonym">Hydra attenuata</name>
    <dbReference type="NCBI Taxonomy" id="6087"/>
    <lineage>
        <taxon>Eukaryota</taxon>
        <taxon>Metazoa</taxon>
        <taxon>Cnidaria</taxon>
        <taxon>Hydrozoa</taxon>
        <taxon>Hydroidolina</taxon>
        <taxon>Anthoathecata</taxon>
        <taxon>Aplanulata</taxon>
        <taxon>Hydridae</taxon>
        <taxon>Hydra</taxon>
    </lineage>
</organism>
<evidence type="ECO:0000313" key="2">
    <source>
        <dbReference type="Proteomes" id="UP001652625"/>
    </source>
</evidence>
<evidence type="ECO:0000313" key="3">
    <source>
        <dbReference type="RefSeq" id="XP_065668241.1"/>
    </source>
</evidence>
<dbReference type="InterPro" id="IPR008862">
    <property type="entry name" value="Tcp11"/>
</dbReference>
<dbReference type="RefSeq" id="XP_065668241.1">
    <property type="nucleotide sequence ID" value="XM_065812169.1"/>
</dbReference>
<reference evidence="3" key="1">
    <citation type="submission" date="2025-08" db="UniProtKB">
        <authorList>
            <consortium name="RefSeq"/>
        </authorList>
    </citation>
    <scope>IDENTIFICATION</scope>
</reference>
<accession>A0ABM4D1V6</accession>